<reference evidence="1 2" key="1">
    <citation type="submission" date="2017-03" db="EMBL/GenBank/DDBJ databases">
        <title>Genome sequence of Methanobrevibacter wosei.</title>
        <authorList>
            <person name="Poehlein A."/>
            <person name="Seedorf H."/>
            <person name="Daniel R."/>
        </authorList>
    </citation>
    <scope>NUCLEOTIDE SEQUENCE [LARGE SCALE GENOMIC DNA]</scope>
    <source>
        <strain evidence="1 2">DSM 11979</strain>
    </source>
</reference>
<evidence type="ECO:0008006" key="3">
    <source>
        <dbReference type="Google" id="ProtNLM"/>
    </source>
</evidence>
<dbReference type="InterPro" id="IPR029063">
    <property type="entry name" value="SAM-dependent_MTases_sf"/>
</dbReference>
<comment type="caution">
    <text evidence="1">The sequence shown here is derived from an EMBL/GenBank/DDBJ whole genome shotgun (WGS) entry which is preliminary data.</text>
</comment>
<organism evidence="1 2">
    <name type="scientific">Methanobrevibacter woesei</name>
    <dbReference type="NCBI Taxonomy" id="190976"/>
    <lineage>
        <taxon>Archaea</taxon>
        <taxon>Methanobacteriati</taxon>
        <taxon>Methanobacteriota</taxon>
        <taxon>Methanomada group</taxon>
        <taxon>Methanobacteria</taxon>
        <taxon>Methanobacteriales</taxon>
        <taxon>Methanobacteriaceae</taxon>
        <taxon>Methanobrevibacter</taxon>
    </lineage>
</organism>
<protein>
    <recommendedName>
        <fullName evidence="3">Ribosomal protein L11 methyltransferase</fullName>
    </recommendedName>
</protein>
<dbReference type="Gene3D" id="3.40.50.150">
    <property type="entry name" value="Vaccinia Virus protein VP39"/>
    <property type="match status" value="1"/>
</dbReference>
<name>A0A2U1S5P0_9EURY</name>
<dbReference type="AlphaFoldDB" id="A0A2U1S5P0"/>
<keyword evidence="2" id="KW-1185">Reference proteome</keyword>
<evidence type="ECO:0000313" key="1">
    <source>
        <dbReference type="EMBL" id="PWB84983.1"/>
    </source>
</evidence>
<dbReference type="EMBL" id="MZGU01000006">
    <property type="protein sequence ID" value="PWB84983.1"/>
    <property type="molecule type" value="Genomic_DNA"/>
</dbReference>
<dbReference type="SUPFAM" id="SSF53335">
    <property type="entry name" value="S-adenosyl-L-methionine-dependent methyltransferases"/>
    <property type="match status" value="1"/>
</dbReference>
<evidence type="ECO:0000313" key="2">
    <source>
        <dbReference type="Proteomes" id="UP000245577"/>
    </source>
</evidence>
<sequence>MIIIIKEQLIIMNEKCTFENLSEKIDDLNPCGNCQDVQIKKFTPIKDFADYDKLNNDYKRCSCGKRPLDVVMAHILKIMVEEGIVSEKANLRRNSPIPLPAFCFSSLNPQFIGKDSLILIHSDFDKEVASRIFNEVLEVKGVLKGDLSKTIGIFDKDSTEETYEILAGDDSRCDVLRTLIKKDDKLVKIIINKFQSVNHIEVASTTEEKLLKLYNYLENNDVGKVIAIDGMCGSGAIGIFLMHYGFEKVIFNDINPKLVEITLDNIITNNIDGNYEILNCAFEDLDITGLDLCIIDMYPGANIEKIKEKANKIANDVLII</sequence>
<accession>A0A2U1S5P0</accession>
<dbReference type="Proteomes" id="UP000245577">
    <property type="component" value="Unassembled WGS sequence"/>
</dbReference>
<dbReference type="CDD" id="cd02440">
    <property type="entry name" value="AdoMet_MTases"/>
    <property type="match status" value="1"/>
</dbReference>
<proteinExistence type="predicted"/>
<gene>
    <name evidence="1" type="ORF">MBBWO_12960</name>
</gene>